<evidence type="ECO:0000256" key="6">
    <source>
        <dbReference type="ARBA" id="ARBA00023136"/>
    </source>
</evidence>
<dbReference type="InterPro" id="IPR004635">
    <property type="entry name" value="Pept_S49_SppA"/>
</dbReference>
<feature type="transmembrane region" description="Helical" evidence="8">
    <location>
        <begin position="88"/>
        <end position="114"/>
    </location>
</feature>
<evidence type="ECO:0000259" key="9">
    <source>
        <dbReference type="Pfam" id="PF01343"/>
    </source>
</evidence>
<dbReference type="InterPro" id="IPR002142">
    <property type="entry name" value="Peptidase_S49"/>
</dbReference>
<dbReference type="EMBL" id="CP000113">
    <property type="protein sequence ID" value="ABF91611.1"/>
    <property type="molecule type" value="Genomic_DNA"/>
</dbReference>
<sequence length="680" mass="72824">MSPRPSRTVALRATRRRRRDSHGPPCLLRRSTRACGGHPRPGRGRTVTRGKHGDAQASSPARVSSKHALPGPYPVSPGHQESLRMKRFFIGALAFVGALSVLFVVGLVGLMLLASASKPGVPSNLVLELDLEDPLSEHGGGESLMGAFGEEPTTVRDVVEALEKAGDDARVKSLLVRIGHPGTPAATQELRDAVKAFRAKGKKAVAYSDSFGELGNSTLGYYLASAFDEIYIQPSGDVNINGLAFELPFAREAFTRLGVTPRYFARYEYKNAINSYTEQDFTAPHREATEGFTNSLFGQIVRGIAEDRGLTEDVVRGLIDKAPLMAQEAMEAKLVTGLRYRDEVLGGLKEQAGEGARFLYVKKYLERAGKPNVSGNTIALVYGVGEVMRGKNQSNPLSGGQSMGAESVAAALRKATEDSRVKAIVFRVDSPGGSYVASDTVRREVQRAKEAGKPVIVTMGSYAASGGYFVAMEADRIVAHPGTLTGSIGVYAGKFVTAGFWEKLGVNFDSVAAGKNAEMFGSDADYTPEQQARMDASLDRIYADFTTRAAASRKLPLEKLQSLAKGRVWTGEDALAHGLVDALGGYPKALELAKEAAKLPADARVNVEVYPRKKPASALLSELLGQTGDNSEDDATSISVLSPWTTLVAGVRQVYAVGARMGLFEGTRGELYAPMPEASW</sequence>
<dbReference type="eggNOG" id="COG0616">
    <property type="taxonomic scope" value="Bacteria"/>
</dbReference>
<feature type="domain" description="Peptidase S49" evidence="9">
    <location>
        <begin position="197"/>
        <end position="352"/>
    </location>
</feature>
<accession>Q1CVH2</accession>
<dbReference type="NCBIfam" id="TIGR00705">
    <property type="entry name" value="SppA_67K"/>
    <property type="match status" value="1"/>
</dbReference>
<dbReference type="InterPro" id="IPR047272">
    <property type="entry name" value="S49_SppA_C"/>
</dbReference>
<dbReference type="NCBIfam" id="TIGR00706">
    <property type="entry name" value="SppA_dom"/>
    <property type="match status" value="1"/>
</dbReference>
<feature type="compositionally biased region" description="Basic residues" evidence="7">
    <location>
        <begin position="40"/>
        <end position="50"/>
    </location>
</feature>
<evidence type="ECO:0000313" key="11">
    <source>
        <dbReference type="Proteomes" id="UP000002402"/>
    </source>
</evidence>
<dbReference type="HOGENOM" id="CLU_008856_1_0_7"/>
<name>Q1CVH2_MYXXD</name>
<dbReference type="CDD" id="cd07018">
    <property type="entry name" value="S49_SppA_67K_type"/>
    <property type="match status" value="1"/>
</dbReference>
<protein>
    <submittedName>
        <fullName evidence="10">Signal peptide peptidase SppA, 67K type</fullName>
        <ecNumber evidence="10">3.4.21.-</ecNumber>
    </submittedName>
</protein>
<dbReference type="PANTHER" id="PTHR33209">
    <property type="entry name" value="PROTEASE 4"/>
    <property type="match status" value="1"/>
</dbReference>
<keyword evidence="6 8" id="KW-0472">Membrane</keyword>
<evidence type="ECO:0000256" key="2">
    <source>
        <dbReference type="ARBA" id="ARBA00008683"/>
    </source>
</evidence>
<dbReference type="GO" id="GO:0016020">
    <property type="term" value="C:membrane"/>
    <property type="evidence" value="ECO:0007669"/>
    <property type="project" value="UniProtKB-SubCell"/>
</dbReference>
<dbReference type="Gene3D" id="3.90.226.10">
    <property type="entry name" value="2-enoyl-CoA Hydratase, Chain A, domain 1"/>
    <property type="match status" value="3"/>
</dbReference>
<dbReference type="Proteomes" id="UP000002402">
    <property type="component" value="Chromosome"/>
</dbReference>
<dbReference type="PANTHER" id="PTHR33209:SF1">
    <property type="entry name" value="PEPTIDASE S49 DOMAIN-CONTAINING PROTEIN"/>
    <property type="match status" value="1"/>
</dbReference>
<dbReference type="OrthoDB" id="9764363at2"/>
<keyword evidence="3" id="KW-0645">Protease</keyword>
<feature type="domain" description="Peptidase S49" evidence="9">
    <location>
        <begin position="448"/>
        <end position="599"/>
    </location>
</feature>
<proteinExistence type="inferred from homology"/>
<keyword evidence="11" id="KW-1185">Reference proteome</keyword>
<dbReference type="SUPFAM" id="SSF52096">
    <property type="entry name" value="ClpP/crotonase"/>
    <property type="match status" value="2"/>
</dbReference>
<dbReference type="GO" id="GO:0006465">
    <property type="term" value="P:signal peptide processing"/>
    <property type="evidence" value="ECO:0007669"/>
    <property type="project" value="InterPro"/>
</dbReference>
<evidence type="ECO:0000256" key="7">
    <source>
        <dbReference type="SAM" id="MobiDB-lite"/>
    </source>
</evidence>
<feature type="region of interest" description="Disordered" evidence="7">
    <location>
        <begin position="1"/>
        <end position="75"/>
    </location>
</feature>
<dbReference type="CDD" id="cd07023">
    <property type="entry name" value="S49_Sppa_N_C"/>
    <property type="match status" value="1"/>
</dbReference>
<keyword evidence="5" id="KW-0720">Serine protease</keyword>
<evidence type="ECO:0000256" key="1">
    <source>
        <dbReference type="ARBA" id="ARBA00004370"/>
    </source>
</evidence>
<reference evidence="10 11" key="1">
    <citation type="journal article" date="2006" name="Proc. Natl. Acad. Sci. U.S.A.">
        <title>Evolution of sensory complexity recorded in a myxobacterial genome.</title>
        <authorList>
            <person name="Goldman B.S."/>
            <person name="Nierman W.C."/>
            <person name="Kaiser D."/>
            <person name="Slater S.C."/>
            <person name="Durkin A.S."/>
            <person name="Eisen J.A."/>
            <person name="Ronning C.M."/>
            <person name="Barbazuk W.B."/>
            <person name="Blanchard M."/>
            <person name="Field C."/>
            <person name="Halling C."/>
            <person name="Hinkle G."/>
            <person name="Iartchuk O."/>
            <person name="Kim H.S."/>
            <person name="Mackenzie C."/>
            <person name="Madupu R."/>
            <person name="Miller N."/>
            <person name="Shvartsbeyn A."/>
            <person name="Sullivan S.A."/>
            <person name="Vaudin M."/>
            <person name="Wiegand R."/>
            <person name="Kaplan H.B."/>
        </authorList>
    </citation>
    <scope>NUCLEOTIDE SEQUENCE [LARGE SCALE GENOMIC DNA]</scope>
    <source>
        <strain evidence="11">DK1622</strain>
    </source>
</reference>
<organism evidence="10 11">
    <name type="scientific">Myxococcus xanthus (strain DK1622)</name>
    <dbReference type="NCBI Taxonomy" id="246197"/>
    <lineage>
        <taxon>Bacteria</taxon>
        <taxon>Pseudomonadati</taxon>
        <taxon>Myxococcota</taxon>
        <taxon>Myxococcia</taxon>
        <taxon>Myxococcales</taxon>
        <taxon>Cystobacterineae</taxon>
        <taxon>Myxococcaceae</taxon>
        <taxon>Myxococcus</taxon>
    </lineage>
</organism>
<evidence type="ECO:0000256" key="4">
    <source>
        <dbReference type="ARBA" id="ARBA00022801"/>
    </source>
</evidence>
<dbReference type="EC" id="3.4.21.-" evidence="10"/>
<keyword evidence="4 10" id="KW-0378">Hydrolase</keyword>
<dbReference type="InterPro" id="IPR004634">
    <property type="entry name" value="Pept_S49_pIV"/>
</dbReference>
<evidence type="ECO:0000256" key="3">
    <source>
        <dbReference type="ARBA" id="ARBA00022670"/>
    </source>
</evidence>
<dbReference type="EnsemblBacteria" id="ABF91611">
    <property type="protein sequence ID" value="ABF91611"/>
    <property type="gene ID" value="MXAN_7498"/>
</dbReference>
<comment type="subcellular location">
    <subcellularLocation>
        <location evidence="1">Membrane</location>
    </subcellularLocation>
</comment>
<evidence type="ECO:0000256" key="5">
    <source>
        <dbReference type="ARBA" id="ARBA00022825"/>
    </source>
</evidence>
<keyword evidence="8" id="KW-0812">Transmembrane</keyword>
<evidence type="ECO:0000313" key="10">
    <source>
        <dbReference type="EMBL" id="ABF91611.1"/>
    </source>
</evidence>
<dbReference type="Pfam" id="PF01343">
    <property type="entry name" value="Peptidase_S49"/>
    <property type="match status" value="2"/>
</dbReference>
<gene>
    <name evidence="10" type="primary">sppA</name>
    <name evidence="10" type="ordered locus">MXAN_7498</name>
</gene>
<dbReference type="GO" id="GO:0008236">
    <property type="term" value="F:serine-type peptidase activity"/>
    <property type="evidence" value="ECO:0007669"/>
    <property type="project" value="UniProtKB-KW"/>
</dbReference>
<keyword evidence="8" id="KW-1133">Transmembrane helix</keyword>
<dbReference type="KEGG" id="mxa:MXAN_7498"/>
<dbReference type="AlphaFoldDB" id="Q1CVH2"/>
<comment type="similarity">
    <text evidence="2">Belongs to the peptidase S49 family.</text>
</comment>
<dbReference type="InterPro" id="IPR047217">
    <property type="entry name" value="S49_SppA_67K_type_N"/>
</dbReference>
<dbReference type="InterPro" id="IPR029045">
    <property type="entry name" value="ClpP/crotonase-like_dom_sf"/>
</dbReference>
<evidence type="ECO:0000256" key="8">
    <source>
        <dbReference type="SAM" id="Phobius"/>
    </source>
</evidence>